<dbReference type="GO" id="GO:0008168">
    <property type="term" value="F:methyltransferase activity"/>
    <property type="evidence" value="ECO:0007669"/>
    <property type="project" value="UniProtKB-KW"/>
</dbReference>
<dbReference type="PANTHER" id="PTHR43861">
    <property type="entry name" value="TRANS-ACONITATE 2-METHYLTRANSFERASE-RELATED"/>
    <property type="match status" value="1"/>
</dbReference>
<dbReference type="EMBL" id="HE804045">
    <property type="protein sequence ID" value="CCH33791.1"/>
    <property type="molecule type" value="Genomic_DNA"/>
</dbReference>
<evidence type="ECO:0000256" key="1">
    <source>
        <dbReference type="ARBA" id="ARBA00022603"/>
    </source>
</evidence>
<dbReference type="Proteomes" id="UP000006281">
    <property type="component" value="Chromosome"/>
</dbReference>
<dbReference type="SUPFAM" id="SSF53335">
    <property type="entry name" value="S-adenosyl-L-methionine-dependent methyltransferases"/>
    <property type="match status" value="1"/>
</dbReference>
<dbReference type="HOGENOM" id="CLU_069129_7_4_11"/>
<dbReference type="STRING" id="1179773.BN6_65530"/>
<proteinExistence type="predicted"/>
<keyword evidence="5" id="KW-1185">Reference proteome</keyword>
<sequence>MRGDKTPRTRPRCFGTLRHMPDPYEDEELAALYDTINGWDASDDFYLRLVLSANSVLDVGCGTGTLLKAARDNGHTGRLCGLDPADGMLAQARDRPDVEWVRGTLGTVPFAGEFDLVVMTGHAFQILLTDDEARALLDGVRQALTPTGRFAFETRNPAVRGWERWNPADASEITDAAGRTVVVTHEVESVVDGVVRFSETYSGPWEQPRVTWASLRFLPAPELDELLGDRGFVVTERYGWWDRTPFTENSREVITITHPLVPSLPAVPPADAR</sequence>
<gene>
    <name evidence="4" type="ordered locus">BN6_65530</name>
</gene>
<name>K0K660_SACES</name>
<keyword evidence="2 4" id="KW-0808">Transferase</keyword>
<dbReference type="Gene3D" id="3.40.50.150">
    <property type="entry name" value="Vaccinia Virus protein VP39"/>
    <property type="match status" value="1"/>
</dbReference>
<dbReference type="InterPro" id="IPR041698">
    <property type="entry name" value="Methyltransf_25"/>
</dbReference>
<evidence type="ECO:0000313" key="4">
    <source>
        <dbReference type="EMBL" id="CCH33791.1"/>
    </source>
</evidence>
<organism evidence="4 5">
    <name type="scientific">Saccharothrix espanaensis (strain ATCC 51144 / DSM 44229 / JCM 9112 / NBRC 15066 / NRRL 15764)</name>
    <dbReference type="NCBI Taxonomy" id="1179773"/>
    <lineage>
        <taxon>Bacteria</taxon>
        <taxon>Bacillati</taxon>
        <taxon>Actinomycetota</taxon>
        <taxon>Actinomycetes</taxon>
        <taxon>Pseudonocardiales</taxon>
        <taxon>Pseudonocardiaceae</taxon>
        <taxon>Saccharothrix</taxon>
    </lineage>
</organism>
<dbReference type="GO" id="GO:0032259">
    <property type="term" value="P:methylation"/>
    <property type="evidence" value="ECO:0007669"/>
    <property type="project" value="UniProtKB-KW"/>
</dbReference>
<dbReference type="Pfam" id="PF13649">
    <property type="entry name" value="Methyltransf_25"/>
    <property type="match status" value="1"/>
</dbReference>
<evidence type="ECO:0000256" key="2">
    <source>
        <dbReference type="ARBA" id="ARBA00022679"/>
    </source>
</evidence>
<dbReference type="BioCyc" id="SESP1179773:BN6_RS31550-MONOMER"/>
<dbReference type="InterPro" id="IPR029063">
    <property type="entry name" value="SAM-dependent_MTases_sf"/>
</dbReference>
<keyword evidence="1 4" id="KW-0489">Methyltransferase</keyword>
<dbReference type="PANTHER" id="PTHR43861:SF1">
    <property type="entry name" value="TRANS-ACONITATE 2-METHYLTRANSFERASE"/>
    <property type="match status" value="1"/>
</dbReference>
<feature type="domain" description="Methyltransferase" evidence="3">
    <location>
        <begin position="56"/>
        <end position="148"/>
    </location>
</feature>
<dbReference type="CDD" id="cd02440">
    <property type="entry name" value="AdoMet_MTases"/>
    <property type="match status" value="1"/>
</dbReference>
<dbReference type="AlphaFoldDB" id="K0K660"/>
<evidence type="ECO:0000313" key="5">
    <source>
        <dbReference type="Proteomes" id="UP000006281"/>
    </source>
</evidence>
<evidence type="ECO:0000259" key="3">
    <source>
        <dbReference type="Pfam" id="PF13649"/>
    </source>
</evidence>
<accession>K0K660</accession>
<dbReference type="PATRIC" id="fig|1179773.3.peg.6601"/>
<dbReference type="KEGG" id="sesp:BN6_65530"/>
<dbReference type="eggNOG" id="COG2226">
    <property type="taxonomic scope" value="Bacteria"/>
</dbReference>
<reference evidence="4 5" key="1">
    <citation type="journal article" date="2012" name="BMC Genomics">
        <title>Complete genome sequence of Saccharothrix espanaensis DSM 44229T and comparison to the other completely sequenced Pseudonocardiaceae.</title>
        <authorList>
            <person name="Strobel T."/>
            <person name="Al-Dilaimi A."/>
            <person name="Blom J."/>
            <person name="Gessner A."/>
            <person name="Kalinowski J."/>
            <person name="Luzhetska M."/>
            <person name="Puhler A."/>
            <person name="Szczepanowski R."/>
            <person name="Bechthold A."/>
            <person name="Ruckert C."/>
        </authorList>
    </citation>
    <scope>NUCLEOTIDE SEQUENCE [LARGE SCALE GENOMIC DNA]</scope>
    <source>
        <strain evidence="5">ATCC 51144 / DSM 44229 / JCM 9112 / NBRC 15066 / NRRL 15764</strain>
    </source>
</reference>
<protein>
    <submittedName>
        <fullName evidence="4">Methyltransferase</fullName>
    </submittedName>
</protein>